<feature type="region of interest" description="Disordered" evidence="3">
    <location>
        <begin position="486"/>
        <end position="530"/>
    </location>
</feature>
<dbReference type="Gene3D" id="3.30.70.330">
    <property type="match status" value="2"/>
</dbReference>
<evidence type="ECO:0000259" key="4">
    <source>
        <dbReference type="PROSITE" id="PS50102"/>
    </source>
</evidence>
<dbReference type="PANTHER" id="PTHR23003:SF3">
    <property type="entry name" value="FI21236P1-RELATED"/>
    <property type="match status" value="1"/>
</dbReference>
<reference evidence="5 6" key="1">
    <citation type="submission" date="2025-04" db="UniProtKB">
        <authorList>
            <consortium name="RefSeq"/>
        </authorList>
    </citation>
    <scope>IDENTIFICATION</scope>
</reference>
<dbReference type="RefSeq" id="XP_013173915.1">
    <property type="nucleotide sequence ID" value="XM_013318461.1"/>
</dbReference>
<accession>A0AAJ7EED6</accession>
<dbReference type="PROSITE" id="PS50102">
    <property type="entry name" value="RRM"/>
    <property type="match status" value="1"/>
</dbReference>
<feature type="domain" description="RRM" evidence="4">
    <location>
        <begin position="547"/>
        <end position="616"/>
    </location>
</feature>
<keyword evidence="1 2" id="KW-0694">RNA-binding</keyword>
<dbReference type="Proteomes" id="UP000694872">
    <property type="component" value="Unplaced"/>
</dbReference>
<proteinExistence type="predicted"/>
<sequence length="616" mass="68558">MASVGKNSSKKYKKYEASKDDSSDKDDNNRKRRNECVTLNESLNSSAKRKKSEGNATVNPKQEKDVALEEGKEIFSLLVSNIPYQWTFEQIKDYLNENSIDVNTLEKLEGGNLERGQKIELTFTNFEQCNKARKQLKLKAIDGKKLDIVYKIPGESDSGDDMDMPLANRRTTTRPLPTWESIDIWAEEPTGTYGLKPSYLESLGIKLPIDKWIHVSNFRCDKSELKEVLELAGQVVICRVISAFNKYATVMYSHPLEAVQAVAMLNGQTFYGQVLKVLMYRCEENDLLLPKGLVKVGPGLGIGGKPLRDIVQHYERYLNGKVNCINETIFNIPNDTDFNEQDDNDENIKEEIDISENNNDNQNNDNITNNDDQNNDNAINATNESETSGNAIPKKLNISMTITQNLRRPDIPLGPSSAPVHPNGVSNIRITQFLQQPATSLENKSFRPGINQPGYIALVNNPGPVYVSPQNMMATTRLPQIVPVNPRIQIPGPFHGPRPQGPAPQGPRPQGPGSQGPLPPGNTNGWCGPPLNRPPNRNVCLPQITSSVVELSNLPLSTTFPTLSEKMSLVGQVISLELTRVGCALVRFATPAHAERCYLQYNKLYVMGNTIEVKFL</sequence>
<dbReference type="SMART" id="SM00360">
    <property type="entry name" value="RRM"/>
    <property type="match status" value="2"/>
</dbReference>
<gene>
    <name evidence="5 6" type="primary">LOC106122483</name>
</gene>
<dbReference type="GO" id="GO:0005737">
    <property type="term" value="C:cytoplasm"/>
    <property type="evidence" value="ECO:0007669"/>
    <property type="project" value="TreeGrafter"/>
</dbReference>
<dbReference type="GeneID" id="106122483"/>
<dbReference type="InterPro" id="IPR035979">
    <property type="entry name" value="RBD_domain_sf"/>
</dbReference>
<feature type="region of interest" description="Disordered" evidence="3">
    <location>
        <begin position="1"/>
        <end position="64"/>
    </location>
</feature>
<evidence type="ECO:0000313" key="6">
    <source>
        <dbReference type="RefSeq" id="XP_013173916.1"/>
    </source>
</evidence>
<dbReference type="GO" id="GO:1990904">
    <property type="term" value="C:ribonucleoprotein complex"/>
    <property type="evidence" value="ECO:0007669"/>
    <property type="project" value="TreeGrafter"/>
</dbReference>
<dbReference type="GO" id="GO:0003729">
    <property type="term" value="F:mRNA binding"/>
    <property type="evidence" value="ECO:0007669"/>
    <property type="project" value="TreeGrafter"/>
</dbReference>
<dbReference type="Pfam" id="PF00076">
    <property type="entry name" value="RRM_1"/>
    <property type="match status" value="2"/>
</dbReference>
<name>A0AAJ7EED6_PAPXU</name>
<evidence type="ECO:0000256" key="3">
    <source>
        <dbReference type="SAM" id="MobiDB-lite"/>
    </source>
</evidence>
<feature type="region of interest" description="Disordered" evidence="3">
    <location>
        <begin position="353"/>
        <end position="394"/>
    </location>
</feature>
<dbReference type="PANTHER" id="PTHR23003">
    <property type="entry name" value="RNA RECOGNITION MOTIF RRM DOMAIN CONTAINING PROTEIN"/>
    <property type="match status" value="1"/>
</dbReference>
<feature type="compositionally biased region" description="Polar residues" evidence="3">
    <location>
        <begin position="37"/>
        <end position="46"/>
    </location>
</feature>
<dbReference type="InterPro" id="IPR000504">
    <property type="entry name" value="RRM_dom"/>
</dbReference>
<dbReference type="KEGG" id="pxu:106122483"/>
<protein>
    <submittedName>
        <fullName evidence="5 6">Uncharacterized protein LOC106122483</fullName>
    </submittedName>
</protein>
<dbReference type="CTD" id="41138"/>
<dbReference type="InterPro" id="IPR050374">
    <property type="entry name" value="RRT5_SRSF_SR"/>
</dbReference>
<dbReference type="CDD" id="cd00590">
    <property type="entry name" value="RRM_SF"/>
    <property type="match status" value="2"/>
</dbReference>
<dbReference type="GO" id="GO:0005634">
    <property type="term" value="C:nucleus"/>
    <property type="evidence" value="ECO:0007669"/>
    <property type="project" value="TreeGrafter"/>
</dbReference>
<feature type="compositionally biased region" description="Pro residues" evidence="3">
    <location>
        <begin position="494"/>
        <end position="510"/>
    </location>
</feature>
<dbReference type="SUPFAM" id="SSF54928">
    <property type="entry name" value="RNA-binding domain, RBD"/>
    <property type="match status" value="2"/>
</dbReference>
<feature type="compositionally biased region" description="Low complexity" evidence="3">
    <location>
        <begin position="355"/>
        <end position="385"/>
    </location>
</feature>
<evidence type="ECO:0000256" key="2">
    <source>
        <dbReference type="PROSITE-ProRule" id="PRU00176"/>
    </source>
</evidence>
<evidence type="ECO:0000313" key="5">
    <source>
        <dbReference type="RefSeq" id="XP_013173915.1"/>
    </source>
</evidence>
<dbReference type="RefSeq" id="XP_013173916.1">
    <property type="nucleotide sequence ID" value="XM_013318462.1"/>
</dbReference>
<feature type="compositionally biased region" description="Basic and acidic residues" evidence="3">
    <location>
        <begin position="14"/>
        <end position="29"/>
    </location>
</feature>
<evidence type="ECO:0000256" key="1">
    <source>
        <dbReference type="ARBA" id="ARBA00022884"/>
    </source>
</evidence>
<dbReference type="AlphaFoldDB" id="A0AAJ7EED6"/>
<dbReference type="InterPro" id="IPR012677">
    <property type="entry name" value="Nucleotide-bd_a/b_plait_sf"/>
</dbReference>
<organism evidence="6">
    <name type="scientific">Papilio xuthus</name>
    <name type="common">Asian swallowtail butterfly</name>
    <dbReference type="NCBI Taxonomy" id="66420"/>
    <lineage>
        <taxon>Eukaryota</taxon>
        <taxon>Metazoa</taxon>
        <taxon>Ecdysozoa</taxon>
        <taxon>Arthropoda</taxon>
        <taxon>Hexapoda</taxon>
        <taxon>Insecta</taxon>
        <taxon>Pterygota</taxon>
        <taxon>Neoptera</taxon>
        <taxon>Endopterygota</taxon>
        <taxon>Lepidoptera</taxon>
        <taxon>Glossata</taxon>
        <taxon>Ditrysia</taxon>
        <taxon>Papilionoidea</taxon>
        <taxon>Papilionidae</taxon>
        <taxon>Papilioninae</taxon>
        <taxon>Papilio</taxon>
    </lineage>
</organism>